<accession>A0A382T489</accession>
<evidence type="ECO:0000313" key="1">
    <source>
        <dbReference type="EMBL" id="SVD16198.1"/>
    </source>
</evidence>
<dbReference type="EMBL" id="UINC01133333">
    <property type="protein sequence ID" value="SVD16198.1"/>
    <property type="molecule type" value="Genomic_DNA"/>
</dbReference>
<sequence length="76" mass="8210">MLAAANVELVLYEGCLRMGSADVHLIIWPPGFSLASEDDGVQILNETGLIVARVGEKLRMSGGQVRSLRHTGDYVL</sequence>
<dbReference type="AlphaFoldDB" id="A0A382T489"/>
<name>A0A382T489_9ZZZZ</name>
<feature type="non-terminal residue" evidence="1">
    <location>
        <position position="76"/>
    </location>
</feature>
<organism evidence="1">
    <name type="scientific">marine metagenome</name>
    <dbReference type="NCBI Taxonomy" id="408172"/>
    <lineage>
        <taxon>unclassified sequences</taxon>
        <taxon>metagenomes</taxon>
        <taxon>ecological metagenomes</taxon>
    </lineage>
</organism>
<reference evidence="1" key="1">
    <citation type="submission" date="2018-05" db="EMBL/GenBank/DDBJ databases">
        <authorList>
            <person name="Lanie J.A."/>
            <person name="Ng W.-L."/>
            <person name="Kazmierczak K.M."/>
            <person name="Andrzejewski T.M."/>
            <person name="Davidsen T.M."/>
            <person name="Wayne K.J."/>
            <person name="Tettelin H."/>
            <person name="Glass J.I."/>
            <person name="Rusch D."/>
            <person name="Podicherti R."/>
            <person name="Tsui H.-C.T."/>
            <person name="Winkler M.E."/>
        </authorList>
    </citation>
    <scope>NUCLEOTIDE SEQUENCE</scope>
</reference>
<proteinExistence type="predicted"/>
<gene>
    <name evidence="1" type="ORF">METZ01_LOCUS369052</name>
</gene>
<protein>
    <submittedName>
        <fullName evidence="1">Uncharacterized protein</fullName>
    </submittedName>
</protein>